<dbReference type="Proteomes" id="UP000000559">
    <property type="component" value="Chromosome 3"/>
</dbReference>
<dbReference type="AlphaFoldDB" id="A0A1D8PJ09"/>
<evidence type="ECO:0000256" key="1">
    <source>
        <dbReference type="SAM" id="Coils"/>
    </source>
</evidence>
<reference evidence="4 5" key="1">
    <citation type="journal article" date="2004" name="Proc. Natl. Acad. Sci. U.S.A.">
        <title>The diploid genome sequence of Candida albicans.</title>
        <authorList>
            <person name="Jones T."/>
            <person name="Federspiel N.A."/>
            <person name="Chibana H."/>
            <person name="Dungan J."/>
            <person name="Kalman S."/>
            <person name="Magee B.B."/>
            <person name="Newport G."/>
            <person name="Thorstenson Y.R."/>
            <person name="Agabian N."/>
            <person name="Magee P.T."/>
            <person name="Davis R.W."/>
            <person name="Scherer S."/>
        </authorList>
    </citation>
    <scope>NUCLEOTIDE SEQUENCE [LARGE SCALE GENOMIC DNA]</scope>
    <source>
        <strain evidence="5">SC5314 / ATCC MYA-2876</strain>
    </source>
</reference>
<reference evidence="4 5" key="3">
    <citation type="journal article" date="2013" name="Genome Biol.">
        <title>Assembly of a phased diploid Candida albicans genome facilitates allele-specific measurements and provides a simple model for repeat and indel structure.</title>
        <authorList>
            <person name="Muzzey D."/>
            <person name="Schwartz K."/>
            <person name="Weissman J.S."/>
            <person name="Sherlock G."/>
        </authorList>
    </citation>
    <scope>NUCLEOTIDE SEQUENCE [LARGE SCALE GENOMIC DNA]</scope>
    <source>
        <strain evidence="5">SC5314 / ATCC MYA-2876</strain>
    </source>
</reference>
<reference evidence="4 5" key="2">
    <citation type="journal article" date="2007" name="Genome Biol.">
        <title>Assembly of the Candida albicans genome into sixteen supercontigs aligned on the eight chromosomes.</title>
        <authorList>
            <person name="van het Hoog M."/>
            <person name="Rast T.J."/>
            <person name="Martchenko M."/>
            <person name="Grindle S."/>
            <person name="Dignard D."/>
            <person name="Hogues H."/>
            <person name="Cuomo C."/>
            <person name="Berriman M."/>
            <person name="Scherer S."/>
            <person name="Magee B.B."/>
            <person name="Whiteway M."/>
            <person name="Chibana H."/>
            <person name="Nantel A."/>
            <person name="Magee P.T."/>
        </authorList>
    </citation>
    <scope>GENOME REANNOTATION</scope>
    <source>
        <strain evidence="5">SC5314 / ATCC MYA-2876</strain>
    </source>
</reference>
<protein>
    <submittedName>
        <fullName evidence="4">Uncharacterized protein</fullName>
    </submittedName>
</protein>
<dbReference type="OrthoDB" id="4026829at2759"/>
<name>A0A1D8PJ09_CANAL</name>
<feature type="compositionally biased region" description="Basic residues" evidence="2">
    <location>
        <begin position="801"/>
        <end position="810"/>
    </location>
</feature>
<dbReference type="CGD" id="CAL0000191020">
    <property type="gene designation" value="orf19.6168"/>
</dbReference>
<evidence type="ECO:0000313" key="5">
    <source>
        <dbReference type="Proteomes" id="UP000000559"/>
    </source>
</evidence>
<dbReference type="STRING" id="237561.A0A1D8PJ09"/>
<dbReference type="VEuPathDB" id="FungiDB:C3_00910W_A"/>
<evidence type="ECO:0000313" key="4">
    <source>
        <dbReference type="EMBL" id="AOW28139.1"/>
    </source>
</evidence>
<feature type="coiled-coil region" evidence="1">
    <location>
        <begin position="445"/>
        <end position="472"/>
    </location>
</feature>
<feature type="coiled-coil region" evidence="1">
    <location>
        <begin position="565"/>
        <end position="659"/>
    </location>
</feature>
<proteinExistence type="predicted"/>
<evidence type="ECO:0000313" key="3">
    <source>
        <dbReference type="CGD" id="CAL0000191020"/>
    </source>
</evidence>
<evidence type="ECO:0000256" key="2">
    <source>
        <dbReference type="SAM" id="MobiDB-lite"/>
    </source>
</evidence>
<dbReference type="RefSeq" id="XP_710649.2">
    <property type="nucleotide sequence ID" value="XM_705557.2"/>
</dbReference>
<dbReference type="SMR" id="A0A1D8PJ09"/>
<organism evidence="4 5">
    <name type="scientific">Candida albicans (strain SC5314 / ATCC MYA-2876)</name>
    <name type="common">Yeast</name>
    <dbReference type="NCBI Taxonomy" id="237561"/>
    <lineage>
        <taxon>Eukaryota</taxon>
        <taxon>Fungi</taxon>
        <taxon>Dikarya</taxon>
        <taxon>Ascomycota</taxon>
        <taxon>Saccharomycotina</taxon>
        <taxon>Pichiomycetes</taxon>
        <taxon>Debaryomycetaceae</taxon>
        <taxon>Candida/Lodderomyces clade</taxon>
        <taxon>Candida</taxon>
    </lineage>
</organism>
<accession>A0A1D8PJ09</accession>
<keyword evidence="5" id="KW-1185">Reference proteome</keyword>
<sequence length="892" mass="102493">MGLDFNKEDLHEKFSDSVFEPKKNVDKSELSLVTTFTESSKSNETRASLNSCTDASIIEHETEPETKKGLDTRTHKTNTLCLFNQPKSNKSKKTENSTSTTKMETKKLITPRVFDGKTTMQLEERSKAKTISISREGVSKTQPQSQISSNFSAVSFSELIGQVEATKCNLEKELDLTRRKLSKVESEKLERDQNIRILTDVNARTKSQVEALFKHVTRLDSDFNDLRHEKDKAGKKYQKIKDDTNRYKAKVGELSSILDESKQSLNSMRMQMQVHFKVKELEIQQKDVQLDEISGLLSEEKIKLAEMQKMSFDLSQWESKMLEMNQNLATDISDRFFNSIKQFIGSENLNNILESKFQFIEKEFKSFLSNEIGSKVAELGAASLDKNQRLSVLVSTEFEKAAMAGIENHATTRDYLLKQFQANIGLIQKGALDVQDVRLEYDQKFKSLESKITHLETRKTQLERELSSHKSLSHDKILHLTEKSHGLQEQLAIAKQKLIDCDSTAERSALNILQAQEELEAKKVLLHEKDTKFYELQKNLEFQSFALQSKVNEENKNRLFFIESRNSLSKEVKVLELVIKNLTRDYEACQRVKATETLECDKWKIKYDDMKEQNDLLQETLRNCFAQNQESNDTVSQLMQQHVEQLNTIKSELNAERKKTTSLEQTNLKLQSEIEAKELSMKSEEDINYCKRMFEVVGETLKNEEAVTKGLEVQIKDISEFMKNSNMIYQRDFKDLYETLSSLKSQLKHSMEISSFRYDNSSTLEGPKVNTERQVLLPSTNQNLRGHKPVGVSEPSTKTTQRIKSRKKIPKSKELDISQEPYKTHRKHTNIDSNLGANQCKDTITLANSSDQKELDLKSRSSQKTLNKQIAEDVFSLSHITSSPPSKKSKKK</sequence>
<gene>
    <name evidence="4" type="ordered locus">CAALFM_C300910WA</name>
    <name evidence="3" type="ordered locus">orf19.6168</name>
</gene>
<dbReference type="InParanoid" id="A0A1D8PJ09"/>
<dbReference type="KEGG" id="cal:CAALFM_C300910WA"/>
<dbReference type="EMBL" id="CP017625">
    <property type="protein sequence ID" value="AOW28139.1"/>
    <property type="molecule type" value="Genomic_DNA"/>
</dbReference>
<dbReference type="GeneID" id="3647755"/>
<keyword evidence="1" id="KW-0175">Coiled coil</keyword>
<feature type="region of interest" description="Disordered" evidence="2">
    <location>
        <begin position="778"/>
        <end position="836"/>
    </location>
</feature>